<proteinExistence type="predicted"/>
<reference evidence="1 2" key="1">
    <citation type="submission" date="2018-02" db="EMBL/GenBank/DDBJ databases">
        <title>The genomes of Aspergillus section Nigri reveals drivers in fungal speciation.</title>
        <authorList>
            <consortium name="DOE Joint Genome Institute"/>
            <person name="Vesth T.C."/>
            <person name="Nybo J."/>
            <person name="Theobald S."/>
            <person name="Brandl J."/>
            <person name="Frisvad J.C."/>
            <person name="Nielsen K.F."/>
            <person name="Lyhne E.K."/>
            <person name="Kogle M.E."/>
            <person name="Kuo A."/>
            <person name="Riley R."/>
            <person name="Clum A."/>
            <person name="Nolan M."/>
            <person name="Lipzen A."/>
            <person name="Salamov A."/>
            <person name="Henrissat B."/>
            <person name="Wiebenga A."/>
            <person name="De vries R.P."/>
            <person name="Grigoriev I.V."/>
            <person name="Mortensen U.H."/>
            <person name="Andersen M.R."/>
            <person name="Baker S.E."/>
        </authorList>
    </citation>
    <scope>NUCLEOTIDE SEQUENCE [LARGE SCALE GENOMIC DNA]</scope>
    <source>
        <strain evidence="1 2">CBS 114.80</strain>
    </source>
</reference>
<gene>
    <name evidence="1" type="ORF">BP00DRAFT_152741</name>
</gene>
<dbReference type="AlphaFoldDB" id="A0A2V5IM14"/>
<evidence type="ECO:0000313" key="2">
    <source>
        <dbReference type="Proteomes" id="UP000248817"/>
    </source>
</evidence>
<keyword evidence="2" id="KW-1185">Reference proteome</keyword>
<protein>
    <submittedName>
        <fullName evidence="1">Uncharacterized protein</fullName>
    </submittedName>
</protein>
<dbReference type="EMBL" id="KZ825465">
    <property type="protein sequence ID" value="PYI36402.1"/>
    <property type="molecule type" value="Genomic_DNA"/>
</dbReference>
<organism evidence="1 2">
    <name type="scientific">Aspergillus indologenus CBS 114.80</name>
    <dbReference type="NCBI Taxonomy" id="1450541"/>
    <lineage>
        <taxon>Eukaryota</taxon>
        <taxon>Fungi</taxon>
        <taxon>Dikarya</taxon>
        <taxon>Ascomycota</taxon>
        <taxon>Pezizomycotina</taxon>
        <taxon>Eurotiomycetes</taxon>
        <taxon>Eurotiomycetidae</taxon>
        <taxon>Eurotiales</taxon>
        <taxon>Aspergillaceae</taxon>
        <taxon>Aspergillus</taxon>
        <taxon>Aspergillus subgen. Circumdati</taxon>
    </lineage>
</organism>
<sequence>MLSCSHSCINFYFYPFAAVAFGGQNDGARTSFYRLNAFREFADDAGDCGGNPAGGIHKAFIYGDGGMSHGVFKHMSLWCLCYLGAFCWLLRRCSLEDLRGGRIDYFRGNNLDRVIACHNPVFRDWWMQVRERLLYLLRLGAPRDSKEDQSSGAA</sequence>
<evidence type="ECO:0000313" key="1">
    <source>
        <dbReference type="EMBL" id="PYI36402.1"/>
    </source>
</evidence>
<name>A0A2V5IM14_9EURO</name>
<dbReference type="Proteomes" id="UP000248817">
    <property type="component" value="Unassembled WGS sequence"/>
</dbReference>
<accession>A0A2V5IM14</accession>